<dbReference type="Proteomes" id="UP001627284">
    <property type="component" value="Unassembled WGS sequence"/>
</dbReference>
<protein>
    <submittedName>
        <fullName evidence="2">Uncharacterized protein</fullName>
    </submittedName>
</protein>
<feature type="non-terminal residue" evidence="2">
    <location>
        <position position="1"/>
    </location>
</feature>
<evidence type="ECO:0000313" key="3">
    <source>
        <dbReference type="Proteomes" id="UP001627284"/>
    </source>
</evidence>
<gene>
    <name evidence="2" type="ORF">AABB24_002018</name>
</gene>
<keyword evidence="3" id="KW-1185">Reference proteome</keyword>
<sequence length="183" mass="21004">LFSHFGYNTLYQNHLWHTPSKPMKLTKAMKKLKFWSKKKKKKRVPLLERPPSPPPPILPCYCHCPYNYPVQPSAPPLPPWFEYVQPYDNSIYTTEQVSGSTSDNSNQPNGSTISQHIDNVGEINQPKPTLSDHSLPQQYMVQNQVYGVPVRTERAGGAFGCVINFGAHLFRCFFPCFHIRELK</sequence>
<evidence type="ECO:0000256" key="1">
    <source>
        <dbReference type="SAM" id="MobiDB-lite"/>
    </source>
</evidence>
<dbReference type="EMBL" id="JBJKTR010000001">
    <property type="protein sequence ID" value="KAL3382246.1"/>
    <property type="molecule type" value="Genomic_DNA"/>
</dbReference>
<feature type="region of interest" description="Disordered" evidence="1">
    <location>
        <begin position="95"/>
        <end position="115"/>
    </location>
</feature>
<proteinExistence type="predicted"/>
<organism evidence="2 3">
    <name type="scientific">Solanum stoloniferum</name>
    <dbReference type="NCBI Taxonomy" id="62892"/>
    <lineage>
        <taxon>Eukaryota</taxon>
        <taxon>Viridiplantae</taxon>
        <taxon>Streptophyta</taxon>
        <taxon>Embryophyta</taxon>
        <taxon>Tracheophyta</taxon>
        <taxon>Spermatophyta</taxon>
        <taxon>Magnoliopsida</taxon>
        <taxon>eudicotyledons</taxon>
        <taxon>Gunneridae</taxon>
        <taxon>Pentapetalae</taxon>
        <taxon>asterids</taxon>
        <taxon>lamiids</taxon>
        <taxon>Solanales</taxon>
        <taxon>Solanaceae</taxon>
        <taxon>Solanoideae</taxon>
        <taxon>Solaneae</taxon>
        <taxon>Solanum</taxon>
    </lineage>
</organism>
<reference evidence="2 3" key="1">
    <citation type="submission" date="2024-05" db="EMBL/GenBank/DDBJ databases">
        <title>De novo assembly of an allotetraploid wild potato.</title>
        <authorList>
            <person name="Hosaka A.J."/>
        </authorList>
    </citation>
    <scope>NUCLEOTIDE SEQUENCE [LARGE SCALE GENOMIC DNA]</scope>
    <source>
        <tissue evidence="2">Young leaves</tissue>
    </source>
</reference>
<accession>A0ABD2VPK5</accession>
<comment type="caution">
    <text evidence="2">The sequence shown here is derived from an EMBL/GenBank/DDBJ whole genome shotgun (WGS) entry which is preliminary data.</text>
</comment>
<dbReference type="AlphaFoldDB" id="A0ABD2VPK5"/>
<name>A0ABD2VPK5_9SOLN</name>
<evidence type="ECO:0000313" key="2">
    <source>
        <dbReference type="EMBL" id="KAL3382246.1"/>
    </source>
</evidence>